<dbReference type="PROSITE" id="PS50102">
    <property type="entry name" value="RRM"/>
    <property type="match status" value="1"/>
</dbReference>
<dbReference type="InterPro" id="IPR012677">
    <property type="entry name" value="Nucleotide-bd_a/b_plait_sf"/>
</dbReference>
<dbReference type="Pfam" id="PF02990">
    <property type="entry name" value="EMP70"/>
    <property type="match status" value="1"/>
</dbReference>
<feature type="transmembrane region" description="Helical" evidence="9">
    <location>
        <begin position="372"/>
        <end position="396"/>
    </location>
</feature>
<evidence type="ECO:0000256" key="1">
    <source>
        <dbReference type="ARBA" id="ARBA00004141"/>
    </source>
</evidence>
<feature type="transmembrane region" description="Helical" evidence="9">
    <location>
        <begin position="339"/>
        <end position="360"/>
    </location>
</feature>
<dbReference type="SUPFAM" id="SSF54928">
    <property type="entry name" value="RNA-binding domain, RBD"/>
    <property type="match status" value="1"/>
</dbReference>
<dbReference type="Gene3D" id="3.30.70.330">
    <property type="match status" value="1"/>
</dbReference>
<dbReference type="GO" id="GO:0003723">
    <property type="term" value="F:RNA binding"/>
    <property type="evidence" value="ECO:0007669"/>
    <property type="project" value="UniProtKB-UniRule"/>
</dbReference>
<evidence type="ECO:0000256" key="3">
    <source>
        <dbReference type="ARBA" id="ARBA00022692"/>
    </source>
</evidence>
<accession>A0A151Z4P0</accession>
<evidence type="ECO:0000256" key="6">
    <source>
        <dbReference type="ARBA" id="ARBA00023136"/>
    </source>
</evidence>
<keyword evidence="3 9" id="KW-0812">Transmembrane</keyword>
<feature type="compositionally biased region" description="Low complexity" evidence="8">
    <location>
        <begin position="899"/>
        <end position="925"/>
    </location>
</feature>
<reference evidence="11 12" key="1">
    <citation type="submission" date="2015-12" db="EMBL/GenBank/DDBJ databases">
        <title>Dictyostelia acquired genes for synthesis and detection of signals that induce cell-type specialization by lateral gene transfer from prokaryotes.</title>
        <authorList>
            <person name="Gloeckner G."/>
            <person name="Schaap P."/>
        </authorList>
    </citation>
    <scope>NUCLEOTIDE SEQUENCE [LARGE SCALE GENOMIC DNA]</scope>
    <source>
        <strain evidence="11 12">TK</strain>
    </source>
</reference>
<evidence type="ECO:0000256" key="4">
    <source>
        <dbReference type="ARBA" id="ARBA00022729"/>
    </source>
</evidence>
<evidence type="ECO:0000313" key="12">
    <source>
        <dbReference type="Proteomes" id="UP000076078"/>
    </source>
</evidence>
<feature type="transmembrane region" description="Helical" evidence="9">
    <location>
        <begin position="208"/>
        <end position="233"/>
    </location>
</feature>
<dbReference type="GO" id="GO:0072657">
    <property type="term" value="P:protein localization to membrane"/>
    <property type="evidence" value="ECO:0007669"/>
    <property type="project" value="TreeGrafter"/>
</dbReference>
<dbReference type="Proteomes" id="UP000076078">
    <property type="component" value="Unassembled WGS sequence"/>
</dbReference>
<dbReference type="GO" id="GO:0016020">
    <property type="term" value="C:membrane"/>
    <property type="evidence" value="ECO:0007669"/>
    <property type="project" value="UniProtKB-SubCell"/>
</dbReference>
<keyword evidence="6 9" id="KW-0472">Membrane</keyword>
<protein>
    <recommendedName>
        <fullName evidence="10">RRM domain-containing protein</fullName>
    </recommendedName>
</protein>
<evidence type="ECO:0000256" key="5">
    <source>
        <dbReference type="ARBA" id="ARBA00022989"/>
    </source>
</evidence>
<feature type="compositionally biased region" description="Low complexity" evidence="8">
    <location>
        <begin position="621"/>
        <end position="635"/>
    </location>
</feature>
<feature type="transmembrane region" description="Helical" evidence="9">
    <location>
        <begin position="281"/>
        <end position="302"/>
    </location>
</feature>
<evidence type="ECO:0000256" key="9">
    <source>
        <dbReference type="SAM" id="Phobius"/>
    </source>
</evidence>
<feature type="region of interest" description="Disordered" evidence="8">
    <location>
        <begin position="891"/>
        <end position="949"/>
    </location>
</feature>
<dbReference type="PANTHER" id="PTHR10766:SF177">
    <property type="entry name" value="TRANSMEMBRANE 9 SUPERFAMILY MEMBER 1"/>
    <property type="match status" value="1"/>
</dbReference>
<evidence type="ECO:0000313" key="11">
    <source>
        <dbReference type="EMBL" id="KYQ88887.1"/>
    </source>
</evidence>
<feature type="transmembrane region" description="Helical" evidence="9">
    <location>
        <begin position="465"/>
        <end position="491"/>
    </location>
</feature>
<dbReference type="InterPro" id="IPR004240">
    <property type="entry name" value="EMP70"/>
</dbReference>
<keyword evidence="4" id="KW-0732">Signal</keyword>
<feature type="transmembrane region" description="Helical" evidence="9">
    <location>
        <begin position="434"/>
        <end position="453"/>
    </location>
</feature>
<dbReference type="FunCoup" id="A0A151Z4P0">
    <property type="interactions" value="456"/>
</dbReference>
<evidence type="ECO:0000256" key="2">
    <source>
        <dbReference type="ARBA" id="ARBA00005227"/>
    </source>
</evidence>
<feature type="transmembrane region" description="Helical" evidence="9">
    <location>
        <begin position="503"/>
        <end position="523"/>
    </location>
</feature>
<feature type="region of interest" description="Disordered" evidence="8">
    <location>
        <begin position="772"/>
        <end position="794"/>
    </location>
</feature>
<evidence type="ECO:0000256" key="7">
    <source>
        <dbReference type="PROSITE-ProRule" id="PRU00176"/>
    </source>
</evidence>
<feature type="compositionally biased region" description="Gly residues" evidence="8">
    <location>
        <begin position="775"/>
        <end position="784"/>
    </location>
</feature>
<keyword evidence="5 9" id="KW-1133">Transmembrane helix</keyword>
<dbReference type="Pfam" id="PF00076">
    <property type="entry name" value="RRM_1"/>
    <property type="match status" value="1"/>
</dbReference>
<dbReference type="SMART" id="SM00360">
    <property type="entry name" value="RRM"/>
    <property type="match status" value="1"/>
</dbReference>
<feature type="region of interest" description="Disordered" evidence="8">
    <location>
        <begin position="605"/>
        <end position="656"/>
    </location>
</feature>
<feature type="compositionally biased region" description="Low complexity" evidence="8">
    <location>
        <begin position="976"/>
        <end position="990"/>
    </location>
</feature>
<proteinExistence type="inferred from homology"/>
<keyword evidence="7" id="KW-0694">RNA-binding</keyword>
<dbReference type="AlphaFoldDB" id="A0A151Z4P0"/>
<dbReference type="InterPro" id="IPR000504">
    <property type="entry name" value="RRM_dom"/>
</dbReference>
<gene>
    <name evidence="11" type="ORF">DLAC_10696</name>
</gene>
<comment type="caution">
    <text evidence="11">The sequence shown here is derived from an EMBL/GenBank/DDBJ whole genome shotgun (WGS) entry which is preliminary data.</text>
</comment>
<evidence type="ECO:0000259" key="10">
    <source>
        <dbReference type="PROSITE" id="PS50102"/>
    </source>
</evidence>
<dbReference type="OrthoDB" id="1666796at2759"/>
<sequence>MFLLGCRAEKKHHYQTGDKIPFYVNNVGPYSNPTETYEYYKLPYCKPSLINYKKTKLGEVLQGDSAVLSDYNLTFKKNFTRQLLCDYKVNQEEIAKFKDAIDEYYYSEMIYDDLPVFGFIGTVDAKTYPENPRYFLYTHLPFDIYYNNDQIISITIDTEGIKVTELKNQTELMLELTYGATWRETQVPFSKRMSLYEEFFQKELEIHWLSVMNSFFLVILLTSFLAIILVKILKNDFSRYAKFDDEEESDYQEDYGWKLLHGEVFRFPPYKNLFSAFYGNGWQFITIVSGILLLALLGTFYPNNGGNIYTAGIVLYALTSIISGYQSAKMYKNLGGNKWAWNIVLTASLFTAPLIMVMFLSNTVALSWHSTVALPILTIIEVLTIWILVGFPLTIVGGIAGRRLSPPLDVPCRTKSFPREIPPVPWYRKIPSQIVMAGFLPFSAIYIELFYIFNSVWGHSSYTLFGILCLVFCILVIVTACITVSLTYFQLSQEDHRWWWQSFINGGSTGIFIYIYSIFYYVYRSHMYGLLQSTFYFAYMLVDEFSSLNFPGLSNSNPSNMGYNPNDATKKLNEYQMPTNFNFDESFMQQARGIASTIYSSTAGTTGTGYNNNPPPPPPIDYSAAYGQQQQQQQQYGRQSGFDSRPPYGGGGMGGGSGYGAGGGGYDSRPPYGGGGGGGGYRGGGSGGGYRGGYSRGGGGGGYSRGGGSGGYRSGGFGAGDGSGGDYYGGGGNNYQGGRDYRGGGNDFGGGGYNRGGGSGYNSGSSGPANNYHPYGGGGSGGGRSFKPPKKEMMGKEELERSKCIFVGNLPYHFQKQDLVDLFGKYGNLLNVNVGFDKRTGRSRGYAFVEYENKEDANNAFQVFQTQEVEGRRLRLDWDLGIDAKKPVYQSNNPGAMGGSSTTANTTGSPSIVAGTTGSSSSSGSILTPPMQPSTFTEPPPIPSAKKLPTNIPDYINSITDQQLVTSIIEPPQLRTSTTPTNDTNGTNINPSPTVSTTKESE</sequence>
<feature type="compositionally biased region" description="Polar residues" evidence="8">
    <location>
        <begin position="991"/>
        <end position="1002"/>
    </location>
</feature>
<keyword evidence="12" id="KW-1185">Reference proteome</keyword>
<dbReference type="PANTHER" id="PTHR10766">
    <property type="entry name" value="TRANSMEMBRANE 9 SUPERFAMILY PROTEIN"/>
    <property type="match status" value="1"/>
</dbReference>
<feature type="transmembrane region" description="Helical" evidence="9">
    <location>
        <begin position="308"/>
        <end position="327"/>
    </location>
</feature>
<evidence type="ECO:0000256" key="8">
    <source>
        <dbReference type="SAM" id="MobiDB-lite"/>
    </source>
</evidence>
<dbReference type="EMBL" id="LODT01000047">
    <property type="protein sequence ID" value="KYQ88887.1"/>
    <property type="molecule type" value="Genomic_DNA"/>
</dbReference>
<dbReference type="InParanoid" id="A0A151Z4P0"/>
<feature type="region of interest" description="Disordered" evidence="8">
    <location>
        <begin position="971"/>
        <end position="1002"/>
    </location>
</feature>
<dbReference type="InterPro" id="IPR035979">
    <property type="entry name" value="RBD_domain_sf"/>
</dbReference>
<name>A0A151Z4P0_TIELA</name>
<comment type="similarity">
    <text evidence="2">Belongs to the nonaspanin (TM9SF) (TC 9.A.2) family.</text>
</comment>
<organism evidence="11 12">
    <name type="scientific">Tieghemostelium lacteum</name>
    <name type="common">Slime mold</name>
    <name type="synonym">Dictyostelium lacteum</name>
    <dbReference type="NCBI Taxonomy" id="361077"/>
    <lineage>
        <taxon>Eukaryota</taxon>
        <taxon>Amoebozoa</taxon>
        <taxon>Evosea</taxon>
        <taxon>Eumycetozoa</taxon>
        <taxon>Dictyostelia</taxon>
        <taxon>Dictyosteliales</taxon>
        <taxon>Raperosteliaceae</taxon>
        <taxon>Tieghemostelium</taxon>
    </lineage>
</organism>
<comment type="subcellular location">
    <subcellularLocation>
        <location evidence="1">Membrane</location>
        <topology evidence="1">Multi-pass membrane protein</topology>
    </subcellularLocation>
</comment>
<feature type="domain" description="RRM" evidence="10">
    <location>
        <begin position="803"/>
        <end position="881"/>
    </location>
</feature>